<dbReference type="CDD" id="cd00051">
    <property type="entry name" value="EFh"/>
    <property type="match status" value="1"/>
</dbReference>
<dbReference type="RefSeq" id="WP_075975074.1">
    <property type="nucleotide sequence ID" value="NZ_MKQR01000011.1"/>
</dbReference>
<keyword evidence="3" id="KW-1185">Reference proteome</keyword>
<dbReference type="OrthoDB" id="7356823at2"/>
<dbReference type="Gene3D" id="1.10.238.10">
    <property type="entry name" value="EF-hand"/>
    <property type="match status" value="1"/>
</dbReference>
<dbReference type="InterPro" id="IPR011992">
    <property type="entry name" value="EF-hand-dom_pair"/>
</dbReference>
<dbReference type="SUPFAM" id="SSF47473">
    <property type="entry name" value="EF-hand"/>
    <property type="match status" value="1"/>
</dbReference>
<comment type="caution">
    <text evidence="2">The sequence shown here is derived from an EMBL/GenBank/DDBJ whole genome shotgun (WGS) entry which is preliminary data.</text>
</comment>
<proteinExistence type="predicted"/>
<dbReference type="GO" id="GO:0016301">
    <property type="term" value="F:kinase activity"/>
    <property type="evidence" value="ECO:0007669"/>
    <property type="project" value="UniProtKB-KW"/>
</dbReference>
<organism evidence="2 3">
    <name type="scientific">Actinokineospora bangkokensis</name>
    <dbReference type="NCBI Taxonomy" id="1193682"/>
    <lineage>
        <taxon>Bacteria</taxon>
        <taxon>Bacillati</taxon>
        <taxon>Actinomycetota</taxon>
        <taxon>Actinomycetes</taxon>
        <taxon>Pseudonocardiales</taxon>
        <taxon>Pseudonocardiaceae</taxon>
        <taxon>Actinokineospora</taxon>
    </lineage>
</organism>
<dbReference type="Proteomes" id="UP000186040">
    <property type="component" value="Unassembled WGS sequence"/>
</dbReference>
<feature type="domain" description="EF-hand" evidence="1">
    <location>
        <begin position="135"/>
        <end position="170"/>
    </location>
</feature>
<dbReference type="InterPro" id="IPR002048">
    <property type="entry name" value="EF_hand_dom"/>
</dbReference>
<gene>
    <name evidence="2" type="ORF">BJP25_16865</name>
</gene>
<sequence>MGRAELLTRKINRGFDHLDADGDGVLGEQDHVLMGQRVARALGHAEGSAQEGRIVDGYLRIWREVHLPHVPEGSSGIAKEAFVEATASLADDPGTARAALGGLALAFLEVADVDQDGRISPQEFLAYQRGHFPGLTEADAATAFSHLDVDGDGHLSPDEFVNATVDYWTSSDPDAPGNWWMGDPRA</sequence>
<dbReference type="PROSITE" id="PS00018">
    <property type="entry name" value="EF_HAND_1"/>
    <property type="match status" value="2"/>
</dbReference>
<protein>
    <submittedName>
        <fullName evidence="2">Histidine kinase</fullName>
    </submittedName>
</protein>
<keyword evidence="2" id="KW-0418">Kinase</keyword>
<name>A0A1Q9LMY0_9PSEU</name>
<dbReference type="STRING" id="1193682.BJP25_16865"/>
<keyword evidence="2" id="KW-0808">Transferase</keyword>
<accession>A0A1Q9LMY0</accession>
<dbReference type="EMBL" id="MKQR01000011">
    <property type="protein sequence ID" value="OLR93371.1"/>
    <property type="molecule type" value="Genomic_DNA"/>
</dbReference>
<evidence type="ECO:0000313" key="3">
    <source>
        <dbReference type="Proteomes" id="UP000186040"/>
    </source>
</evidence>
<reference evidence="2 3" key="1">
    <citation type="submission" date="2016-10" db="EMBL/GenBank/DDBJ databases">
        <title>The Draft Genome Sequence of Actinokineospora bangkokensis 44EHWT reveals the biosynthetic pathway of antifungal compounds Thailandins with unusual extender unit butylmalonyl-CoA.</title>
        <authorList>
            <person name="Greule A."/>
            <person name="Intra B."/>
            <person name="Flemming S."/>
            <person name="Rommel M.G."/>
            <person name="Panbangred W."/>
            <person name="Bechthold A."/>
        </authorList>
    </citation>
    <scope>NUCLEOTIDE SEQUENCE [LARGE SCALE GENOMIC DNA]</scope>
    <source>
        <strain evidence="2 3">44EHW</strain>
    </source>
</reference>
<dbReference type="InterPro" id="IPR018247">
    <property type="entry name" value="EF_Hand_1_Ca_BS"/>
</dbReference>
<dbReference type="Pfam" id="PF13499">
    <property type="entry name" value="EF-hand_7"/>
    <property type="match status" value="1"/>
</dbReference>
<evidence type="ECO:0000313" key="2">
    <source>
        <dbReference type="EMBL" id="OLR93371.1"/>
    </source>
</evidence>
<dbReference type="SMART" id="SM00054">
    <property type="entry name" value="EFh"/>
    <property type="match status" value="3"/>
</dbReference>
<dbReference type="PROSITE" id="PS50222">
    <property type="entry name" value="EF_HAND_2"/>
    <property type="match status" value="1"/>
</dbReference>
<evidence type="ECO:0000259" key="1">
    <source>
        <dbReference type="PROSITE" id="PS50222"/>
    </source>
</evidence>
<dbReference type="GO" id="GO:0005509">
    <property type="term" value="F:calcium ion binding"/>
    <property type="evidence" value="ECO:0007669"/>
    <property type="project" value="InterPro"/>
</dbReference>
<dbReference type="AlphaFoldDB" id="A0A1Q9LMY0"/>